<gene>
    <name evidence="3" type="ORF">UV58_C0005G0002</name>
</gene>
<keyword evidence="2" id="KW-0472">Membrane</keyword>
<comment type="caution">
    <text evidence="3">The sequence shown here is derived from an EMBL/GenBank/DDBJ whole genome shotgun (WGS) entry which is preliminary data.</text>
</comment>
<evidence type="ECO:0000313" key="4">
    <source>
        <dbReference type="Proteomes" id="UP000034810"/>
    </source>
</evidence>
<dbReference type="EMBL" id="LCFA01000005">
    <property type="protein sequence ID" value="KKS82748.1"/>
    <property type="molecule type" value="Genomic_DNA"/>
</dbReference>
<protein>
    <submittedName>
        <fullName evidence="3">Uncharacterized protein</fullName>
    </submittedName>
</protein>
<feature type="region of interest" description="Disordered" evidence="1">
    <location>
        <begin position="148"/>
        <end position="174"/>
    </location>
</feature>
<evidence type="ECO:0000256" key="2">
    <source>
        <dbReference type="SAM" id="Phobius"/>
    </source>
</evidence>
<feature type="compositionally biased region" description="Polar residues" evidence="1">
    <location>
        <begin position="1"/>
        <end position="20"/>
    </location>
</feature>
<dbReference type="AlphaFoldDB" id="A0A0G1F7C5"/>
<sequence>MDQPQNVYPGSPNQTGQSGNVPPPPPQEQQVGIRSMESDLKSIQQTGGESPQSQIISAPELSAARNQQAPPRPPYQPTPVPSPGQPPAADISATPTFSEEPIISPKKSFGLKSILMVIGVAILAVAVGFGVYYLVLSLKTEPEVNLGGTQEPSGLPVVEPTPPPTPPPVEEPVVPEPTPLIHQSLISSPTKSEMLTITDNSLNSFKTVVTNSSLEKLVVGNVKDLAFVDPTGKVIESSVFLSAFLPSASVAISPLMEKDFTSWLYYDKVGGAKFGTVFALNKLTPIEQSLTSIVAALEGGASDIANLFVSAVTPLTKIEFKDGQVEGVTVRFLVFDSKVGNVFEYGWYAVGDSYYLILATSYNQMVDIVKRVKAIVPGPSGSTSTTTTSTTTP</sequence>
<proteinExistence type="predicted"/>
<accession>A0A0G1F7C5</accession>
<feature type="transmembrane region" description="Helical" evidence="2">
    <location>
        <begin position="114"/>
        <end position="135"/>
    </location>
</feature>
<keyword evidence="2" id="KW-1133">Transmembrane helix</keyword>
<feature type="compositionally biased region" description="Pro residues" evidence="1">
    <location>
        <begin position="159"/>
        <end position="174"/>
    </location>
</feature>
<name>A0A0G1F7C5_9BACT</name>
<feature type="compositionally biased region" description="Polar residues" evidence="1">
    <location>
        <begin position="41"/>
        <end position="56"/>
    </location>
</feature>
<reference evidence="3 4" key="1">
    <citation type="journal article" date="2015" name="Nature">
        <title>rRNA introns, odd ribosomes, and small enigmatic genomes across a large radiation of phyla.</title>
        <authorList>
            <person name="Brown C.T."/>
            <person name="Hug L.A."/>
            <person name="Thomas B.C."/>
            <person name="Sharon I."/>
            <person name="Castelle C.J."/>
            <person name="Singh A."/>
            <person name="Wilkins M.J."/>
            <person name="Williams K.H."/>
            <person name="Banfield J.F."/>
        </authorList>
    </citation>
    <scope>NUCLEOTIDE SEQUENCE [LARGE SCALE GENOMIC DNA]</scope>
</reference>
<keyword evidence="2" id="KW-0812">Transmembrane</keyword>
<feature type="region of interest" description="Disordered" evidence="1">
    <location>
        <begin position="1"/>
        <end position="103"/>
    </location>
</feature>
<evidence type="ECO:0000256" key="1">
    <source>
        <dbReference type="SAM" id="MobiDB-lite"/>
    </source>
</evidence>
<feature type="compositionally biased region" description="Pro residues" evidence="1">
    <location>
        <begin position="70"/>
        <end position="86"/>
    </location>
</feature>
<organism evidence="3 4">
    <name type="scientific">Candidatus Wolfebacteria bacterium GW2011_GWC1_43_10</name>
    <dbReference type="NCBI Taxonomy" id="1619011"/>
    <lineage>
        <taxon>Bacteria</taxon>
        <taxon>Candidatus Wolfeibacteriota</taxon>
    </lineage>
</organism>
<dbReference type="Proteomes" id="UP000034810">
    <property type="component" value="Unassembled WGS sequence"/>
</dbReference>
<evidence type="ECO:0000313" key="3">
    <source>
        <dbReference type="EMBL" id="KKS82748.1"/>
    </source>
</evidence>